<dbReference type="PANTHER" id="PTHR43537:SF53">
    <property type="entry name" value="HTH-TYPE TRANSCRIPTIONAL REPRESSOR NANR"/>
    <property type="match status" value="1"/>
</dbReference>
<dbReference type="RefSeq" id="WP_418160502.1">
    <property type="nucleotide sequence ID" value="NZ_JBBLZC010000016.1"/>
</dbReference>
<reference evidence="5 6" key="1">
    <citation type="submission" date="2024-01" db="EMBL/GenBank/DDBJ databases">
        <title>Multi-omics insights into the function and evolution of sodium benzoate biodegradation pathways in Benzoatithermus flavus gen. nov., sp. nov. from hot spring.</title>
        <authorList>
            <person name="Hu C.-J."/>
            <person name="Li W.-J."/>
        </authorList>
    </citation>
    <scope>NUCLEOTIDE SEQUENCE [LARGE SCALE GENOMIC DNA]</scope>
    <source>
        <strain evidence="5 6">SYSU G07066</strain>
    </source>
</reference>
<dbReference type="Gene3D" id="1.20.120.530">
    <property type="entry name" value="GntR ligand-binding domain-like"/>
    <property type="match status" value="1"/>
</dbReference>
<keyword evidence="2" id="KW-0238">DNA-binding</keyword>
<gene>
    <name evidence="5" type="ORF">U1T56_15985</name>
</gene>
<keyword evidence="3" id="KW-0804">Transcription</keyword>
<dbReference type="PROSITE" id="PS50949">
    <property type="entry name" value="HTH_GNTR"/>
    <property type="match status" value="1"/>
</dbReference>
<dbReference type="Pfam" id="PF07729">
    <property type="entry name" value="FCD"/>
    <property type="match status" value="1"/>
</dbReference>
<evidence type="ECO:0000256" key="1">
    <source>
        <dbReference type="ARBA" id="ARBA00023015"/>
    </source>
</evidence>
<accession>A0ABU8XUE5</accession>
<dbReference type="SUPFAM" id="SSF46785">
    <property type="entry name" value="Winged helix' DNA-binding domain"/>
    <property type="match status" value="1"/>
</dbReference>
<protein>
    <submittedName>
        <fullName evidence="5">GntR family transcriptional regulator</fullName>
    </submittedName>
</protein>
<dbReference type="InterPro" id="IPR000524">
    <property type="entry name" value="Tscrpt_reg_HTH_GntR"/>
</dbReference>
<dbReference type="SMART" id="SM00345">
    <property type="entry name" value="HTH_GNTR"/>
    <property type="match status" value="1"/>
</dbReference>
<comment type="caution">
    <text evidence="5">The sequence shown here is derived from an EMBL/GenBank/DDBJ whole genome shotgun (WGS) entry which is preliminary data.</text>
</comment>
<organism evidence="5 6">
    <name type="scientific">Benzoatithermus flavus</name>
    <dbReference type="NCBI Taxonomy" id="3108223"/>
    <lineage>
        <taxon>Bacteria</taxon>
        <taxon>Pseudomonadati</taxon>
        <taxon>Pseudomonadota</taxon>
        <taxon>Alphaproteobacteria</taxon>
        <taxon>Geminicoccales</taxon>
        <taxon>Geminicoccaceae</taxon>
        <taxon>Benzoatithermus</taxon>
    </lineage>
</organism>
<dbReference type="SUPFAM" id="SSF48008">
    <property type="entry name" value="GntR ligand-binding domain-like"/>
    <property type="match status" value="1"/>
</dbReference>
<feature type="domain" description="HTH gntR-type" evidence="4">
    <location>
        <begin position="2"/>
        <end position="69"/>
    </location>
</feature>
<dbReference type="InterPro" id="IPR011711">
    <property type="entry name" value="GntR_C"/>
</dbReference>
<evidence type="ECO:0000313" key="6">
    <source>
        <dbReference type="Proteomes" id="UP001375743"/>
    </source>
</evidence>
<evidence type="ECO:0000313" key="5">
    <source>
        <dbReference type="EMBL" id="MEK0084656.1"/>
    </source>
</evidence>
<dbReference type="InterPro" id="IPR036388">
    <property type="entry name" value="WH-like_DNA-bd_sf"/>
</dbReference>
<dbReference type="InterPro" id="IPR008920">
    <property type="entry name" value="TF_FadR/GntR_C"/>
</dbReference>
<evidence type="ECO:0000259" key="4">
    <source>
        <dbReference type="PROSITE" id="PS50949"/>
    </source>
</evidence>
<dbReference type="Gene3D" id="1.10.10.10">
    <property type="entry name" value="Winged helix-like DNA-binding domain superfamily/Winged helix DNA-binding domain"/>
    <property type="match status" value="1"/>
</dbReference>
<dbReference type="Proteomes" id="UP001375743">
    <property type="component" value="Unassembled WGS sequence"/>
</dbReference>
<dbReference type="InterPro" id="IPR036390">
    <property type="entry name" value="WH_DNA-bd_sf"/>
</dbReference>
<sequence length="244" mass="27911">MKSSKTTLYETLKRQILTLELPPDHDLDEVGLSEEYGISRTPVRDVLRQLAGEGYLDIRENRGARVIPMNHATLRDFFLVAPMIYEAVGRLAVQNFKPAQMEQLKECQERFRAAVARRDSDAMVVENTRFHAIIGEMANSAFLKPSLNRLLIDHARIGYTFFRPTDDEMEANLAKACEHHDQFIRAIAEKDEAAVVRLVFEHWELSRRNMEMFIAPKGLSSEALKRLGSAPRDLKPKIRHPAKA</sequence>
<name>A0ABU8XUE5_9PROT</name>
<keyword evidence="6" id="KW-1185">Reference proteome</keyword>
<dbReference type="EMBL" id="JBBLZC010000016">
    <property type="protein sequence ID" value="MEK0084656.1"/>
    <property type="molecule type" value="Genomic_DNA"/>
</dbReference>
<dbReference type="PANTHER" id="PTHR43537">
    <property type="entry name" value="TRANSCRIPTIONAL REGULATOR, GNTR FAMILY"/>
    <property type="match status" value="1"/>
</dbReference>
<evidence type="ECO:0000256" key="2">
    <source>
        <dbReference type="ARBA" id="ARBA00023125"/>
    </source>
</evidence>
<proteinExistence type="predicted"/>
<dbReference type="SMART" id="SM00895">
    <property type="entry name" value="FCD"/>
    <property type="match status" value="1"/>
</dbReference>
<keyword evidence="1" id="KW-0805">Transcription regulation</keyword>
<evidence type="ECO:0000256" key="3">
    <source>
        <dbReference type="ARBA" id="ARBA00023163"/>
    </source>
</evidence>
<dbReference type="CDD" id="cd07377">
    <property type="entry name" value="WHTH_GntR"/>
    <property type="match status" value="1"/>
</dbReference>
<dbReference type="Pfam" id="PF00392">
    <property type="entry name" value="GntR"/>
    <property type="match status" value="1"/>
</dbReference>